<dbReference type="InterPro" id="IPR012327">
    <property type="entry name" value="MeTrfase_D12"/>
</dbReference>
<dbReference type="GO" id="GO:0006298">
    <property type="term" value="P:mismatch repair"/>
    <property type="evidence" value="ECO:0007669"/>
    <property type="project" value="TreeGrafter"/>
</dbReference>
<gene>
    <name evidence="6" type="ORF">DQQ01_13865</name>
</gene>
<reference evidence="7" key="1">
    <citation type="submission" date="2018-06" db="EMBL/GenBank/DDBJ databases">
        <title>Description of Blautia argi sp. nov., a new anaerobic isolated from dog feces.</title>
        <authorList>
            <person name="Chang Y.-H."/>
            <person name="Paek J."/>
            <person name="Shin Y."/>
        </authorList>
    </citation>
    <scope>NUCLEOTIDE SEQUENCE [LARGE SCALE GENOMIC DNA]</scope>
    <source>
        <strain evidence="7">KCTC 15426</strain>
    </source>
</reference>
<dbReference type="SUPFAM" id="SSF53335">
    <property type="entry name" value="S-adenosyl-L-methionine-dependent methyltransferases"/>
    <property type="match status" value="1"/>
</dbReference>
<keyword evidence="4" id="KW-0949">S-adenosyl-L-methionine</keyword>
<keyword evidence="7" id="KW-1185">Reference proteome</keyword>
<evidence type="ECO:0000256" key="3">
    <source>
        <dbReference type="ARBA" id="ARBA00022679"/>
    </source>
</evidence>
<dbReference type="PANTHER" id="PTHR30481">
    <property type="entry name" value="DNA ADENINE METHYLASE"/>
    <property type="match status" value="1"/>
</dbReference>
<sequence>MYDINNRRYTGSKYKLLDWIEELILNNCDGESFFDVFAGTGIVSVHMSKYYKKVIMNDFLFSNEIIYKAFLGSGEYNIEVIEKYKKQFQTINPSKLKDNYFSENFGGKYFSYNDAKLIGEIREEIKRLKEGLTDREYCILLASLLYSMDKIANTVGHYDAYRKRDNIQDKFIYELINAEKTSDKFVIYRMDANKLVRKIKADIAFIDPPYNSRQYSRFYHVLENVVQWKKPRLEGVALKPQAENMSDYCRSNAPEVFADLIKNIDVKYIVVTYNNTYNSKSSSSKNKITLEEIKDILSLKGQTTVYEKSHQCFNAGKTEFSDHKEFVFITKVGTGDGK</sequence>
<dbReference type="GO" id="GO:0032259">
    <property type="term" value="P:methylation"/>
    <property type="evidence" value="ECO:0007669"/>
    <property type="project" value="UniProtKB-KW"/>
</dbReference>
<evidence type="ECO:0000256" key="2">
    <source>
        <dbReference type="ARBA" id="ARBA00022603"/>
    </source>
</evidence>
<protein>
    <recommendedName>
        <fullName evidence="1">site-specific DNA-methyltransferase (adenine-specific)</fullName>
        <ecNumber evidence="1">2.1.1.72</ecNumber>
    </recommendedName>
</protein>
<dbReference type="RefSeq" id="WP_111920495.1">
    <property type="nucleotide sequence ID" value="NZ_CP030280.1"/>
</dbReference>
<dbReference type="PRINTS" id="PR00505">
    <property type="entry name" value="D12N6MTFRASE"/>
</dbReference>
<keyword evidence="2 6" id="KW-0489">Methyltransferase</keyword>
<dbReference type="InterPro" id="IPR002052">
    <property type="entry name" value="DNA_methylase_N6_adenine_CS"/>
</dbReference>
<comment type="catalytic activity">
    <reaction evidence="5">
        <text>a 2'-deoxyadenosine in DNA + S-adenosyl-L-methionine = an N(6)-methyl-2'-deoxyadenosine in DNA + S-adenosyl-L-homocysteine + H(+)</text>
        <dbReference type="Rhea" id="RHEA:15197"/>
        <dbReference type="Rhea" id="RHEA-COMP:12418"/>
        <dbReference type="Rhea" id="RHEA-COMP:12419"/>
        <dbReference type="ChEBI" id="CHEBI:15378"/>
        <dbReference type="ChEBI" id="CHEBI:57856"/>
        <dbReference type="ChEBI" id="CHEBI:59789"/>
        <dbReference type="ChEBI" id="CHEBI:90615"/>
        <dbReference type="ChEBI" id="CHEBI:90616"/>
        <dbReference type="EC" id="2.1.1.72"/>
    </reaction>
</comment>
<dbReference type="GO" id="GO:1904047">
    <property type="term" value="F:S-adenosyl-L-methionine binding"/>
    <property type="evidence" value="ECO:0007669"/>
    <property type="project" value="TreeGrafter"/>
</dbReference>
<organism evidence="6 7">
    <name type="scientific">Blautia argi</name>
    <dbReference type="NCBI Taxonomy" id="1912897"/>
    <lineage>
        <taxon>Bacteria</taxon>
        <taxon>Bacillati</taxon>
        <taxon>Bacillota</taxon>
        <taxon>Clostridia</taxon>
        <taxon>Lachnospirales</taxon>
        <taxon>Lachnospiraceae</taxon>
        <taxon>Blautia</taxon>
    </lineage>
</organism>
<evidence type="ECO:0000256" key="1">
    <source>
        <dbReference type="ARBA" id="ARBA00011900"/>
    </source>
</evidence>
<dbReference type="Gene3D" id="3.40.50.150">
    <property type="entry name" value="Vaccinia Virus protein VP39"/>
    <property type="match status" value="1"/>
</dbReference>
<proteinExistence type="predicted"/>
<dbReference type="InterPro" id="IPR029063">
    <property type="entry name" value="SAM-dependent_MTases_sf"/>
</dbReference>
<dbReference type="GO" id="GO:0009307">
    <property type="term" value="P:DNA restriction-modification system"/>
    <property type="evidence" value="ECO:0007669"/>
    <property type="project" value="InterPro"/>
</dbReference>
<evidence type="ECO:0000256" key="4">
    <source>
        <dbReference type="ARBA" id="ARBA00022691"/>
    </source>
</evidence>
<evidence type="ECO:0000313" key="6">
    <source>
        <dbReference type="EMBL" id="AWY99035.1"/>
    </source>
</evidence>
<evidence type="ECO:0000313" key="7">
    <source>
        <dbReference type="Proteomes" id="UP000250003"/>
    </source>
</evidence>
<dbReference type="GO" id="GO:0009007">
    <property type="term" value="F:site-specific DNA-methyltransferase (adenine-specific) activity"/>
    <property type="evidence" value="ECO:0007669"/>
    <property type="project" value="UniProtKB-EC"/>
</dbReference>
<evidence type="ECO:0000256" key="5">
    <source>
        <dbReference type="ARBA" id="ARBA00047942"/>
    </source>
</evidence>
<name>A0A2Z4UD78_9FIRM</name>
<dbReference type="AlphaFoldDB" id="A0A2Z4UD78"/>
<dbReference type="REBASE" id="257230">
    <property type="entry name" value="M2.Bsp15426ORF13860P"/>
</dbReference>
<dbReference type="KEGG" id="blau:DQQ01_13865"/>
<dbReference type="Pfam" id="PF02086">
    <property type="entry name" value="MethyltransfD12"/>
    <property type="match status" value="1"/>
</dbReference>
<dbReference type="EC" id="2.1.1.72" evidence="1"/>
<dbReference type="OrthoDB" id="9805629at2"/>
<dbReference type="Proteomes" id="UP000250003">
    <property type="component" value="Chromosome"/>
</dbReference>
<keyword evidence="3 6" id="KW-0808">Transferase</keyword>
<dbReference type="EMBL" id="CP030280">
    <property type="protein sequence ID" value="AWY99035.1"/>
    <property type="molecule type" value="Genomic_DNA"/>
</dbReference>
<accession>A0A2Z4UD78</accession>
<dbReference type="PROSITE" id="PS00092">
    <property type="entry name" value="N6_MTASE"/>
    <property type="match status" value="1"/>
</dbReference>
<dbReference type="GO" id="GO:0043565">
    <property type="term" value="F:sequence-specific DNA binding"/>
    <property type="evidence" value="ECO:0007669"/>
    <property type="project" value="TreeGrafter"/>
</dbReference>